<gene>
    <name evidence="2" type="ORF">GGX14DRAFT_449900</name>
</gene>
<name>A0AAD6VH91_9AGAR</name>
<feature type="region of interest" description="Disordered" evidence="1">
    <location>
        <begin position="1"/>
        <end position="98"/>
    </location>
</feature>
<comment type="caution">
    <text evidence="2">The sequence shown here is derived from an EMBL/GenBank/DDBJ whole genome shotgun (WGS) entry which is preliminary data.</text>
</comment>
<organism evidence="2 3">
    <name type="scientific">Mycena pura</name>
    <dbReference type="NCBI Taxonomy" id="153505"/>
    <lineage>
        <taxon>Eukaryota</taxon>
        <taxon>Fungi</taxon>
        <taxon>Dikarya</taxon>
        <taxon>Basidiomycota</taxon>
        <taxon>Agaricomycotina</taxon>
        <taxon>Agaricomycetes</taxon>
        <taxon>Agaricomycetidae</taxon>
        <taxon>Agaricales</taxon>
        <taxon>Marasmiineae</taxon>
        <taxon>Mycenaceae</taxon>
        <taxon>Mycena</taxon>
    </lineage>
</organism>
<dbReference type="AlphaFoldDB" id="A0AAD6VH91"/>
<proteinExistence type="predicted"/>
<reference evidence="2" key="1">
    <citation type="submission" date="2023-03" db="EMBL/GenBank/DDBJ databases">
        <title>Massive genome expansion in bonnet fungi (Mycena s.s.) driven by repeated elements and novel gene families across ecological guilds.</title>
        <authorList>
            <consortium name="Lawrence Berkeley National Laboratory"/>
            <person name="Harder C.B."/>
            <person name="Miyauchi S."/>
            <person name="Viragh M."/>
            <person name="Kuo A."/>
            <person name="Thoen E."/>
            <person name="Andreopoulos B."/>
            <person name="Lu D."/>
            <person name="Skrede I."/>
            <person name="Drula E."/>
            <person name="Henrissat B."/>
            <person name="Morin E."/>
            <person name="Kohler A."/>
            <person name="Barry K."/>
            <person name="LaButti K."/>
            <person name="Morin E."/>
            <person name="Salamov A."/>
            <person name="Lipzen A."/>
            <person name="Mereny Z."/>
            <person name="Hegedus B."/>
            <person name="Baldrian P."/>
            <person name="Stursova M."/>
            <person name="Weitz H."/>
            <person name="Taylor A."/>
            <person name="Grigoriev I.V."/>
            <person name="Nagy L.G."/>
            <person name="Martin F."/>
            <person name="Kauserud H."/>
        </authorList>
    </citation>
    <scope>NUCLEOTIDE SEQUENCE</scope>
    <source>
        <strain evidence="2">9144</strain>
    </source>
</reference>
<feature type="region of interest" description="Disordered" evidence="1">
    <location>
        <begin position="260"/>
        <end position="288"/>
    </location>
</feature>
<dbReference type="Proteomes" id="UP001219525">
    <property type="component" value="Unassembled WGS sequence"/>
</dbReference>
<evidence type="ECO:0000256" key="1">
    <source>
        <dbReference type="SAM" id="MobiDB-lite"/>
    </source>
</evidence>
<accession>A0AAD6VH91</accession>
<feature type="region of interest" description="Disordered" evidence="1">
    <location>
        <begin position="196"/>
        <end position="225"/>
    </location>
</feature>
<keyword evidence="3" id="KW-1185">Reference proteome</keyword>
<evidence type="ECO:0000313" key="3">
    <source>
        <dbReference type="Proteomes" id="UP001219525"/>
    </source>
</evidence>
<sequence>MSRAPTATSWRERPPSPAGPRAHDWKHQQSHKVTAPRQRSGFSGRPVEDGSSHGRHTRSLLHGDATTSSAPGPPRLSRDHTALQSRSHAMAPSNPAPQLRSVVVPETIESHAPVAIPAIDPTVNAALDLDLGLNPNLNLKFNSQEALALDAAEGDIAETEIQRRQLVAPRTSNTEPQETLDAVTKRLNGLIKAQASSPIHPPVGRRRAPAVSRPAQEDKENQSVSEGWSYVAADKYQKGLGLGVHGVDAKMEQEMGNVIFLPKNGPDTKERHEKERKGKLLPPLQPKRSAIPVATSPIALSTATNNPTFTKAGVTTSRLTSPVVGEFKGWFSNLFNWKGQPGTGVVYSSDGFEKTRREVGLLLEKLGILVEGCGFSFAEGTKRAGDDFSTGMVLRCKVEETSADGAYTGVKPVRFRVEFSAAPTARALTYAPPSHRHHSAPLSPNLNTGNLPSKLNALATPFDMPLKQRANVQMGRPSATGLGAVAAFPPGCQTAIVLVHEKGSATTFKNVWKKLKETYGTDAGCAYPMLSPAIGTTPFMEQAQRFAL</sequence>
<feature type="compositionally biased region" description="Basic and acidic residues" evidence="1">
    <location>
        <begin position="266"/>
        <end position="278"/>
    </location>
</feature>
<evidence type="ECO:0000313" key="2">
    <source>
        <dbReference type="EMBL" id="KAJ7211328.1"/>
    </source>
</evidence>
<protein>
    <submittedName>
        <fullName evidence="2">Uncharacterized protein</fullName>
    </submittedName>
</protein>
<dbReference type="EMBL" id="JARJCW010000026">
    <property type="protein sequence ID" value="KAJ7211328.1"/>
    <property type="molecule type" value="Genomic_DNA"/>
</dbReference>